<sequence length="83" mass="9655">MVLRDSLFENMTYDDWTVSLTSTLYFLSCPPSSSESRALSRPTPQPGTDTKRRWPTSATFFGQSAVSLDLGFMRWRWCYCQER</sequence>
<proteinExistence type="predicted"/>
<protein>
    <submittedName>
        <fullName evidence="2">Uncharacterized protein</fullName>
    </submittedName>
</protein>
<keyword evidence="3" id="KW-1185">Reference proteome</keyword>
<gene>
    <name evidence="2" type="ORF">K505DRAFT_106867</name>
</gene>
<organism evidence="2 3">
    <name type="scientific">Melanomma pulvis-pyrius CBS 109.77</name>
    <dbReference type="NCBI Taxonomy" id="1314802"/>
    <lineage>
        <taxon>Eukaryota</taxon>
        <taxon>Fungi</taxon>
        <taxon>Dikarya</taxon>
        <taxon>Ascomycota</taxon>
        <taxon>Pezizomycotina</taxon>
        <taxon>Dothideomycetes</taxon>
        <taxon>Pleosporomycetidae</taxon>
        <taxon>Pleosporales</taxon>
        <taxon>Melanommataceae</taxon>
        <taxon>Melanomma</taxon>
    </lineage>
</organism>
<evidence type="ECO:0000313" key="3">
    <source>
        <dbReference type="Proteomes" id="UP000799757"/>
    </source>
</evidence>
<dbReference type="EMBL" id="MU001784">
    <property type="protein sequence ID" value="KAF2798437.1"/>
    <property type="molecule type" value="Genomic_DNA"/>
</dbReference>
<name>A0A6A6XS85_9PLEO</name>
<dbReference type="AlphaFoldDB" id="A0A6A6XS85"/>
<evidence type="ECO:0000313" key="2">
    <source>
        <dbReference type="EMBL" id="KAF2798437.1"/>
    </source>
</evidence>
<reference evidence="2" key="1">
    <citation type="journal article" date="2020" name="Stud. Mycol.">
        <title>101 Dothideomycetes genomes: a test case for predicting lifestyles and emergence of pathogens.</title>
        <authorList>
            <person name="Haridas S."/>
            <person name="Albert R."/>
            <person name="Binder M."/>
            <person name="Bloem J."/>
            <person name="Labutti K."/>
            <person name="Salamov A."/>
            <person name="Andreopoulos B."/>
            <person name="Baker S."/>
            <person name="Barry K."/>
            <person name="Bills G."/>
            <person name="Bluhm B."/>
            <person name="Cannon C."/>
            <person name="Castanera R."/>
            <person name="Culley D."/>
            <person name="Daum C."/>
            <person name="Ezra D."/>
            <person name="Gonzalez J."/>
            <person name="Henrissat B."/>
            <person name="Kuo A."/>
            <person name="Liang C."/>
            <person name="Lipzen A."/>
            <person name="Lutzoni F."/>
            <person name="Magnuson J."/>
            <person name="Mondo S."/>
            <person name="Nolan M."/>
            <person name="Ohm R."/>
            <person name="Pangilinan J."/>
            <person name="Park H.-J."/>
            <person name="Ramirez L."/>
            <person name="Alfaro M."/>
            <person name="Sun H."/>
            <person name="Tritt A."/>
            <person name="Yoshinaga Y."/>
            <person name="Zwiers L.-H."/>
            <person name="Turgeon B."/>
            <person name="Goodwin S."/>
            <person name="Spatafora J."/>
            <person name="Crous P."/>
            <person name="Grigoriev I."/>
        </authorList>
    </citation>
    <scope>NUCLEOTIDE SEQUENCE</scope>
    <source>
        <strain evidence="2">CBS 109.77</strain>
    </source>
</reference>
<dbReference type="Proteomes" id="UP000799757">
    <property type="component" value="Unassembled WGS sequence"/>
</dbReference>
<feature type="region of interest" description="Disordered" evidence="1">
    <location>
        <begin position="31"/>
        <end position="53"/>
    </location>
</feature>
<evidence type="ECO:0000256" key="1">
    <source>
        <dbReference type="SAM" id="MobiDB-lite"/>
    </source>
</evidence>
<accession>A0A6A6XS85</accession>